<evidence type="ECO:0000313" key="4">
    <source>
        <dbReference type="Proteomes" id="UP001219525"/>
    </source>
</evidence>
<name>A0AAD6YKM6_9AGAR</name>
<feature type="compositionally biased region" description="Basic residues" evidence="1">
    <location>
        <begin position="415"/>
        <end position="424"/>
    </location>
</feature>
<keyword evidence="4" id="KW-1185">Reference proteome</keyword>
<feature type="region of interest" description="Disordered" evidence="1">
    <location>
        <begin position="393"/>
        <end position="424"/>
    </location>
</feature>
<feature type="region of interest" description="Disordered" evidence="1">
    <location>
        <begin position="66"/>
        <end position="101"/>
    </location>
</feature>
<accession>A0AAD6YKM6</accession>
<dbReference type="EMBL" id="JARJCW010000008">
    <property type="protein sequence ID" value="KAJ7221353.1"/>
    <property type="molecule type" value="Genomic_DNA"/>
</dbReference>
<feature type="transmembrane region" description="Helical" evidence="2">
    <location>
        <begin position="424"/>
        <end position="445"/>
    </location>
</feature>
<proteinExistence type="predicted"/>
<evidence type="ECO:0000256" key="2">
    <source>
        <dbReference type="SAM" id="Phobius"/>
    </source>
</evidence>
<keyword evidence="2" id="KW-0812">Transmembrane</keyword>
<sequence>MDTATRAAAVTMGRLVEETPPALPRPALPPRKRQGARRFPIRVRFVGATGSTHAIHAVCAWSCAGANRSASQKPKGRIKGGGGEDERPSRTRTPHARARAGMAWRRDGAGATDAVGGLHVETLASVRSRTPVLGTPAVGSSAASANSMRRRQDGCPLQVQRVARDFIAYGAAPRALDAFIVASKRYQISGFEAAVRDASTRRPSRYSWRLNCPILDTIRTALFPALPAATVARSAAPTTDLEWTAFLGECMQEVETVSNGCRMSVARERSLLAPVRGLLSAVASAPSQPFLPPVLQMSPGRKVDFFFLHDYDIDPSVLLADALALQVRSPHDAISSLLCAHGVAPSRSPWRRGPSDIIAYSSPAASRLMQITSPTALFINAKIRSNPLSAWSCSGSGSKRGGGGLRERRWERRQERRRRERRRVAGAVAGAAAVAGGGSGGLVTVSRYTSM</sequence>
<evidence type="ECO:0000313" key="3">
    <source>
        <dbReference type="EMBL" id="KAJ7221353.1"/>
    </source>
</evidence>
<gene>
    <name evidence="3" type="ORF">GGX14DRAFT_558850</name>
</gene>
<comment type="caution">
    <text evidence="3">The sequence shown here is derived from an EMBL/GenBank/DDBJ whole genome shotgun (WGS) entry which is preliminary data.</text>
</comment>
<dbReference type="Proteomes" id="UP001219525">
    <property type="component" value="Unassembled WGS sequence"/>
</dbReference>
<keyword evidence="2" id="KW-0472">Membrane</keyword>
<evidence type="ECO:0000256" key="1">
    <source>
        <dbReference type="SAM" id="MobiDB-lite"/>
    </source>
</evidence>
<reference evidence="3" key="1">
    <citation type="submission" date="2023-03" db="EMBL/GenBank/DDBJ databases">
        <title>Massive genome expansion in bonnet fungi (Mycena s.s.) driven by repeated elements and novel gene families across ecological guilds.</title>
        <authorList>
            <consortium name="Lawrence Berkeley National Laboratory"/>
            <person name="Harder C.B."/>
            <person name="Miyauchi S."/>
            <person name="Viragh M."/>
            <person name="Kuo A."/>
            <person name="Thoen E."/>
            <person name="Andreopoulos B."/>
            <person name="Lu D."/>
            <person name="Skrede I."/>
            <person name="Drula E."/>
            <person name="Henrissat B."/>
            <person name="Morin E."/>
            <person name="Kohler A."/>
            <person name="Barry K."/>
            <person name="LaButti K."/>
            <person name="Morin E."/>
            <person name="Salamov A."/>
            <person name="Lipzen A."/>
            <person name="Mereny Z."/>
            <person name="Hegedus B."/>
            <person name="Baldrian P."/>
            <person name="Stursova M."/>
            <person name="Weitz H."/>
            <person name="Taylor A."/>
            <person name="Grigoriev I.V."/>
            <person name="Nagy L.G."/>
            <person name="Martin F."/>
            <person name="Kauserud H."/>
        </authorList>
    </citation>
    <scope>NUCLEOTIDE SEQUENCE</scope>
    <source>
        <strain evidence="3">9144</strain>
    </source>
</reference>
<dbReference type="AlphaFoldDB" id="A0AAD6YKM6"/>
<feature type="compositionally biased region" description="Basic and acidic residues" evidence="1">
    <location>
        <begin position="405"/>
        <end position="414"/>
    </location>
</feature>
<keyword evidence="2" id="KW-1133">Transmembrane helix</keyword>
<organism evidence="3 4">
    <name type="scientific">Mycena pura</name>
    <dbReference type="NCBI Taxonomy" id="153505"/>
    <lineage>
        <taxon>Eukaryota</taxon>
        <taxon>Fungi</taxon>
        <taxon>Dikarya</taxon>
        <taxon>Basidiomycota</taxon>
        <taxon>Agaricomycotina</taxon>
        <taxon>Agaricomycetes</taxon>
        <taxon>Agaricomycetidae</taxon>
        <taxon>Agaricales</taxon>
        <taxon>Marasmiineae</taxon>
        <taxon>Mycenaceae</taxon>
        <taxon>Mycena</taxon>
    </lineage>
</organism>
<protein>
    <submittedName>
        <fullName evidence="3">Uncharacterized protein</fullName>
    </submittedName>
</protein>